<dbReference type="Gene3D" id="3.40.50.720">
    <property type="entry name" value="NAD(P)-binding Rossmann-like Domain"/>
    <property type="match status" value="1"/>
</dbReference>
<dbReference type="Proteomes" id="UP000050424">
    <property type="component" value="Unassembled WGS sequence"/>
</dbReference>
<dbReference type="SUPFAM" id="SSF51735">
    <property type="entry name" value="NAD(P)-binding Rossmann-fold domains"/>
    <property type="match status" value="1"/>
</dbReference>
<dbReference type="GO" id="GO:0016491">
    <property type="term" value="F:oxidoreductase activity"/>
    <property type="evidence" value="ECO:0007669"/>
    <property type="project" value="UniProtKB-KW"/>
</dbReference>
<accession>A0A0P7ABE8</accession>
<organism evidence="2 3">
    <name type="scientific">Neonectria ditissima</name>
    <dbReference type="NCBI Taxonomy" id="78410"/>
    <lineage>
        <taxon>Eukaryota</taxon>
        <taxon>Fungi</taxon>
        <taxon>Dikarya</taxon>
        <taxon>Ascomycota</taxon>
        <taxon>Pezizomycotina</taxon>
        <taxon>Sordariomycetes</taxon>
        <taxon>Hypocreomycetidae</taxon>
        <taxon>Hypocreales</taxon>
        <taxon>Nectriaceae</taxon>
        <taxon>Neonectria</taxon>
    </lineage>
</organism>
<proteinExistence type="predicted"/>
<dbReference type="AlphaFoldDB" id="A0A0P7ABE8"/>
<protein>
    <submittedName>
        <fullName evidence="2">Uncharacterized protein</fullName>
    </submittedName>
</protein>
<keyword evidence="3" id="KW-1185">Reference proteome</keyword>
<dbReference type="InterPro" id="IPR002347">
    <property type="entry name" value="SDR_fam"/>
</dbReference>
<dbReference type="EMBL" id="LKCW01000334">
    <property type="protein sequence ID" value="KPM34478.1"/>
    <property type="molecule type" value="Genomic_DNA"/>
</dbReference>
<gene>
    <name evidence="2" type="ORF">AK830_g12090</name>
</gene>
<dbReference type="STRING" id="78410.A0A0P7ABE8"/>
<dbReference type="OrthoDB" id="191139at2759"/>
<dbReference type="InterPro" id="IPR036291">
    <property type="entry name" value="NAD(P)-bd_dom_sf"/>
</dbReference>
<evidence type="ECO:0000313" key="3">
    <source>
        <dbReference type="Proteomes" id="UP000050424"/>
    </source>
</evidence>
<dbReference type="PANTHER" id="PTHR43157:SF35">
    <property type="entry name" value="DEHYDROGENASE_REDUCTASE FAMILY PROTEIN, PUTATIVE-RELATED"/>
    <property type="match status" value="1"/>
</dbReference>
<name>A0A0P7ABE8_9HYPO</name>
<dbReference type="Pfam" id="PF00106">
    <property type="entry name" value="adh_short"/>
    <property type="match status" value="1"/>
</dbReference>
<evidence type="ECO:0000313" key="2">
    <source>
        <dbReference type="EMBL" id="KPM34478.1"/>
    </source>
</evidence>
<reference evidence="2 3" key="1">
    <citation type="submission" date="2015-09" db="EMBL/GenBank/DDBJ databases">
        <title>Draft genome of a European isolate of the apple canker pathogen Neonectria ditissima.</title>
        <authorList>
            <person name="Gomez-Cortecero A."/>
            <person name="Harrison R.J."/>
            <person name="Armitage A.D."/>
        </authorList>
    </citation>
    <scope>NUCLEOTIDE SEQUENCE [LARGE SCALE GENOMIC DNA]</scope>
    <source>
        <strain evidence="2 3">R09/05</strain>
    </source>
</reference>
<comment type="caution">
    <text evidence="2">The sequence shown here is derived from an EMBL/GenBank/DDBJ whole genome shotgun (WGS) entry which is preliminary data.</text>
</comment>
<dbReference type="PANTHER" id="PTHR43157">
    <property type="entry name" value="PHOSPHATIDYLINOSITOL-GLYCAN BIOSYNTHESIS CLASS F PROTEIN-RELATED"/>
    <property type="match status" value="1"/>
</dbReference>
<sequence length="345" mass="38071">MSSKLEKNVAWEQSIRGFLYKQLWVSPKPIPSTVSLAGKTAIITGANGGLGFEAGAQLLQLGLSRLIMAVRSQAKGDAAAEKLKGRFPDAEINVSILDMADYDSIVAFTKRCRDLDRIDYAILNAGLQSATFERNEKTGHEAMFQVNYLSNVFLLLLLESTMKDKRLHNNASEPPVISVIGSDTMYFSKLGAVGPIFPRMDDLKSFGKLPHYADSKMLLMMFISRLAEQTNPDDVIINVPNPGMTAGTSLGQEEKPGFAARRIFPLVAKLLGRSVPTGASVYVHALLIEGRESHGSFVSEWAIKPYAGILYKKEGREMAERLWQETMEELRFASNLGIDIVRVPQ</sequence>
<dbReference type="PRINTS" id="PR00081">
    <property type="entry name" value="GDHRDH"/>
</dbReference>
<evidence type="ECO:0000256" key="1">
    <source>
        <dbReference type="ARBA" id="ARBA00023002"/>
    </source>
</evidence>
<keyword evidence="1" id="KW-0560">Oxidoreductase</keyword>